<dbReference type="InterPro" id="IPR008257">
    <property type="entry name" value="Pept_M19"/>
</dbReference>
<dbReference type="EC" id="3.4.13.19" evidence="1"/>
<dbReference type="Gene3D" id="3.20.20.140">
    <property type="entry name" value="Metal-dependent hydrolases"/>
    <property type="match status" value="1"/>
</dbReference>
<keyword evidence="1" id="KW-0479">Metal-binding</keyword>
<comment type="cofactor">
    <cofactor evidence="1">
        <name>Zn(2+)</name>
        <dbReference type="ChEBI" id="CHEBI:29105"/>
    </cofactor>
</comment>
<keyword evidence="1" id="KW-0645">Protease</keyword>
<accession>A0A5B7EEW4</accession>
<keyword evidence="1" id="KW-0862">Zinc</keyword>
<dbReference type="PROSITE" id="PS51365">
    <property type="entry name" value="RENAL_DIPEPTIDASE_2"/>
    <property type="match status" value="1"/>
</dbReference>
<comment type="subcellular location">
    <subcellularLocation>
        <location evidence="1">Membrane</location>
        <topology evidence="1">Lipid-anchor</topology>
        <topology evidence="1">GPI-anchor</topology>
    </subcellularLocation>
</comment>
<dbReference type="SUPFAM" id="SSF51556">
    <property type="entry name" value="Metallo-dependent hydrolases"/>
    <property type="match status" value="1"/>
</dbReference>
<dbReference type="GO" id="GO:0070573">
    <property type="term" value="F:metallodipeptidase activity"/>
    <property type="evidence" value="ECO:0007669"/>
    <property type="project" value="InterPro"/>
</dbReference>
<keyword evidence="1" id="KW-0224">Dipeptidase</keyword>
<keyword evidence="1" id="KW-0482">Metalloprotease</keyword>
<comment type="similarity">
    <text evidence="1">Belongs to the metallo-dependent hydrolases superfamily. Peptidase M19 family.</text>
</comment>
<reference evidence="2 3" key="1">
    <citation type="submission" date="2019-05" db="EMBL/GenBank/DDBJ databases">
        <title>Another draft genome of Portunus trituberculatus and its Hox gene families provides insights of decapod evolution.</title>
        <authorList>
            <person name="Jeong J.-H."/>
            <person name="Song I."/>
            <person name="Kim S."/>
            <person name="Choi T."/>
            <person name="Kim D."/>
            <person name="Ryu S."/>
            <person name="Kim W."/>
        </authorList>
    </citation>
    <scope>NUCLEOTIDE SEQUENCE [LARGE SCALE GENOMIC DNA]</scope>
    <source>
        <tissue evidence="2">Muscle</tissue>
    </source>
</reference>
<comment type="caution">
    <text evidence="2">The sequence shown here is derived from an EMBL/GenBank/DDBJ whole genome shotgun (WGS) entry which is preliminary data.</text>
</comment>
<sequence>MVGAQFWVSYVPCESQRLNAVQLTIEQIDLIKRLIEQYPEDLRLATSADDITLTAHLVITTKPRSLHSGGTQNELGNISKEEKLCKCN</sequence>
<keyword evidence="1" id="KW-0378">Hydrolase</keyword>
<keyword evidence="1" id="KW-0336">GPI-anchor</keyword>
<dbReference type="Proteomes" id="UP000324222">
    <property type="component" value="Unassembled WGS sequence"/>
</dbReference>
<keyword evidence="1" id="KW-0472">Membrane</keyword>
<dbReference type="PANTHER" id="PTHR10443">
    <property type="entry name" value="MICROSOMAL DIPEPTIDASE"/>
    <property type="match status" value="1"/>
</dbReference>
<dbReference type="GO" id="GO:0046872">
    <property type="term" value="F:metal ion binding"/>
    <property type="evidence" value="ECO:0007669"/>
    <property type="project" value="UniProtKB-UniRule"/>
</dbReference>
<dbReference type="Pfam" id="PF01244">
    <property type="entry name" value="Peptidase_M19"/>
    <property type="match status" value="1"/>
</dbReference>
<gene>
    <name evidence="2" type="primary">Dpep3_3</name>
    <name evidence="2" type="ORF">E2C01_025987</name>
</gene>
<organism evidence="2 3">
    <name type="scientific">Portunus trituberculatus</name>
    <name type="common">Swimming crab</name>
    <name type="synonym">Neptunus trituberculatus</name>
    <dbReference type="NCBI Taxonomy" id="210409"/>
    <lineage>
        <taxon>Eukaryota</taxon>
        <taxon>Metazoa</taxon>
        <taxon>Ecdysozoa</taxon>
        <taxon>Arthropoda</taxon>
        <taxon>Crustacea</taxon>
        <taxon>Multicrustacea</taxon>
        <taxon>Malacostraca</taxon>
        <taxon>Eumalacostraca</taxon>
        <taxon>Eucarida</taxon>
        <taxon>Decapoda</taxon>
        <taxon>Pleocyemata</taxon>
        <taxon>Brachyura</taxon>
        <taxon>Eubrachyura</taxon>
        <taxon>Portunoidea</taxon>
        <taxon>Portunidae</taxon>
        <taxon>Portuninae</taxon>
        <taxon>Portunus</taxon>
    </lineage>
</organism>
<dbReference type="GO" id="GO:0006508">
    <property type="term" value="P:proteolysis"/>
    <property type="evidence" value="ECO:0007669"/>
    <property type="project" value="UniProtKB-KW"/>
</dbReference>
<keyword evidence="1" id="KW-0449">Lipoprotein</keyword>
<keyword evidence="3" id="KW-1185">Reference proteome</keyword>
<dbReference type="EMBL" id="VSRR010002669">
    <property type="protein sequence ID" value="MPC32662.1"/>
    <property type="molecule type" value="Genomic_DNA"/>
</dbReference>
<dbReference type="PANTHER" id="PTHR10443:SF47">
    <property type="entry name" value="DIPEPTIDASE"/>
    <property type="match status" value="1"/>
</dbReference>
<comment type="catalytic activity">
    <reaction evidence="1">
        <text>an L-aminoacyl-L-amino acid + H2O = 2 an L-alpha-amino acid</text>
        <dbReference type="Rhea" id="RHEA:48940"/>
        <dbReference type="ChEBI" id="CHEBI:15377"/>
        <dbReference type="ChEBI" id="CHEBI:59869"/>
        <dbReference type="ChEBI" id="CHEBI:77460"/>
        <dbReference type="EC" id="3.4.13.19"/>
    </reaction>
</comment>
<evidence type="ECO:0000256" key="1">
    <source>
        <dbReference type="RuleBase" id="RU341113"/>
    </source>
</evidence>
<dbReference type="OrthoDB" id="445695at2759"/>
<protein>
    <recommendedName>
        <fullName evidence="1">Dipeptidase</fullName>
        <ecNumber evidence="1">3.4.13.19</ecNumber>
    </recommendedName>
</protein>
<name>A0A5B7EEW4_PORTR</name>
<keyword evidence="1" id="KW-1015">Disulfide bond</keyword>
<comment type="subunit">
    <text evidence="1">Homodimer; disulfide-linked.</text>
</comment>
<dbReference type="GO" id="GO:0098552">
    <property type="term" value="C:side of membrane"/>
    <property type="evidence" value="ECO:0007669"/>
    <property type="project" value="UniProtKB-KW"/>
</dbReference>
<evidence type="ECO:0000313" key="2">
    <source>
        <dbReference type="EMBL" id="MPC32662.1"/>
    </source>
</evidence>
<dbReference type="AlphaFoldDB" id="A0A5B7EEW4"/>
<dbReference type="InterPro" id="IPR032466">
    <property type="entry name" value="Metal_Hydrolase"/>
</dbReference>
<evidence type="ECO:0000313" key="3">
    <source>
        <dbReference type="Proteomes" id="UP000324222"/>
    </source>
</evidence>
<proteinExistence type="inferred from homology"/>
<keyword evidence="1" id="KW-0325">Glycoprotein</keyword>